<reference evidence="2" key="1">
    <citation type="submission" date="2016-10" db="EMBL/GenBank/DDBJ databases">
        <authorList>
            <person name="Varghese N."/>
            <person name="Submissions S."/>
        </authorList>
    </citation>
    <scope>NUCLEOTIDE SEQUENCE [LARGE SCALE GENOMIC DNA]</scope>
    <source>
        <strain evidence="2">CGMCC 1.10783</strain>
    </source>
</reference>
<evidence type="ECO:0000313" key="2">
    <source>
        <dbReference type="Proteomes" id="UP000182130"/>
    </source>
</evidence>
<evidence type="ECO:0008006" key="3">
    <source>
        <dbReference type="Google" id="ProtNLM"/>
    </source>
</evidence>
<keyword evidence="2" id="KW-1185">Reference proteome</keyword>
<dbReference type="EMBL" id="FNEI01000016">
    <property type="protein sequence ID" value="SDJ75919.1"/>
    <property type="molecule type" value="Genomic_DNA"/>
</dbReference>
<dbReference type="OrthoDB" id="3430164at2"/>
<proteinExistence type="predicted"/>
<sequence length="120" mass="13229">MILTDVLGSRVLNSEGDLLGRVADARFVLDQPPGQLLAGARLQGLIVSPHSAGSFMGYERNDVTRPWPIAQILKWWHRGSFLVLWEDIEIMGPETVRLREGFTAYHPGLQGAGPGQAPQR</sequence>
<dbReference type="RefSeq" id="WP_074590816.1">
    <property type="nucleotide sequence ID" value="NZ_FNEI01000016.1"/>
</dbReference>
<dbReference type="STRING" id="1045773.SAMN05216555_11637"/>
<gene>
    <name evidence="1" type="ORF">SAMN05216555_11637</name>
</gene>
<protein>
    <recommendedName>
        <fullName evidence="3">PRC-barrel domain-containing protein</fullName>
    </recommendedName>
</protein>
<evidence type="ECO:0000313" key="1">
    <source>
        <dbReference type="EMBL" id="SDJ75919.1"/>
    </source>
</evidence>
<accession>A0A1G8WC96</accession>
<dbReference type="AlphaFoldDB" id="A0A1G8WC96"/>
<dbReference type="Proteomes" id="UP000182130">
    <property type="component" value="Unassembled WGS sequence"/>
</dbReference>
<name>A0A1G8WC96_9MICC</name>
<organism evidence="1 2">
    <name type="scientific">Arthrobacter cupressi</name>
    <dbReference type="NCBI Taxonomy" id="1045773"/>
    <lineage>
        <taxon>Bacteria</taxon>
        <taxon>Bacillati</taxon>
        <taxon>Actinomycetota</taxon>
        <taxon>Actinomycetes</taxon>
        <taxon>Micrococcales</taxon>
        <taxon>Micrococcaceae</taxon>
        <taxon>Arthrobacter</taxon>
    </lineage>
</organism>